<feature type="transmembrane region" description="Helical" evidence="1">
    <location>
        <begin position="172"/>
        <end position="190"/>
    </location>
</feature>
<dbReference type="STRING" id="1121345.SAMN02745217_04438"/>
<evidence type="ECO:0000313" key="3">
    <source>
        <dbReference type="Proteomes" id="UP000184612"/>
    </source>
</evidence>
<keyword evidence="1" id="KW-0812">Transmembrane</keyword>
<dbReference type="RefSeq" id="WP_073591064.1">
    <property type="nucleotide sequence ID" value="NZ_FRFD01000016.1"/>
</dbReference>
<proteinExistence type="predicted"/>
<dbReference type="Proteomes" id="UP000184612">
    <property type="component" value="Unassembled WGS sequence"/>
</dbReference>
<organism evidence="2 3">
    <name type="scientific">Anaerocolumna xylanovorans DSM 12503</name>
    <dbReference type="NCBI Taxonomy" id="1121345"/>
    <lineage>
        <taxon>Bacteria</taxon>
        <taxon>Bacillati</taxon>
        <taxon>Bacillota</taxon>
        <taxon>Clostridia</taxon>
        <taxon>Lachnospirales</taxon>
        <taxon>Lachnospiraceae</taxon>
        <taxon>Anaerocolumna</taxon>
    </lineage>
</organism>
<accession>A0A1M7YMW5</accession>
<dbReference type="PANTHER" id="PTHR37305">
    <property type="entry name" value="INTEGRAL MEMBRANE PROTEIN-RELATED"/>
    <property type="match status" value="1"/>
</dbReference>
<sequence length="258" mass="29036">MKQYMKSEFYRIAHRMSTYLFIGMCSLLMVSSNVVLAVVKHADAKFPYATTKFSISNLYASFAVVYLLCIAIASMIFGNEYGNRTMKNSISYGISRGTIYFGKLITEMIYAVIAFAAITGIHVASACLLLENSGAESIALLLKTTLFCFPLFIFAVGASNCFIFLFDSMGNAIAATLGLLLALPLVSNMLGMKFEVFHKLAEILPWNLINNMEFDFDKLEIILKWNERTVYYYWMAGIIQMVLVVLAGYLIFNKREIK</sequence>
<feature type="transmembrane region" description="Helical" evidence="1">
    <location>
        <begin position="231"/>
        <end position="252"/>
    </location>
</feature>
<protein>
    <submittedName>
        <fullName evidence="2">ABC-2 family transporter protein</fullName>
    </submittedName>
</protein>
<keyword evidence="3" id="KW-1185">Reference proteome</keyword>
<dbReference type="Pfam" id="PF12730">
    <property type="entry name" value="ABC2_membrane_4"/>
    <property type="match status" value="1"/>
</dbReference>
<evidence type="ECO:0000313" key="2">
    <source>
        <dbReference type="EMBL" id="SHO54001.1"/>
    </source>
</evidence>
<keyword evidence="1" id="KW-1133">Transmembrane helix</keyword>
<dbReference type="PANTHER" id="PTHR37305:SF1">
    <property type="entry name" value="MEMBRANE PROTEIN"/>
    <property type="match status" value="1"/>
</dbReference>
<feature type="transmembrane region" description="Helical" evidence="1">
    <location>
        <begin position="59"/>
        <end position="78"/>
    </location>
</feature>
<evidence type="ECO:0000256" key="1">
    <source>
        <dbReference type="SAM" id="Phobius"/>
    </source>
</evidence>
<feature type="transmembrane region" description="Helical" evidence="1">
    <location>
        <begin position="20"/>
        <end position="39"/>
    </location>
</feature>
<keyword evidence="1" id="KW-0472">Membrane</keyword>
<dbReference type="EMBL" id="FRFD01000016">
    <property type="protein sequence ID" value="SHO54001.1"/>
    <property type="molecule type" value="Genomic_DNA"/>
</dbReference>
<feature type="transmembrane region" description="Helical" evidence="1">
    <location>
        <begin position="144"/>
        <end position="165"/>
    </location>
</feature>
<reference evidence="2 3" key="1">
    <citation type="submission" date="2016-12" db="EMBL/GenBank/DDBJ databases">
        <authorList>
            <person name="Song W.-J."/>
            <person name="Kurnit D.M."/>
        </authorList>
    </citation>
    <scope>NUCLEOTIDE SEQUENCE [LARGE SCALE GENOMIC DNA]</scope>
    <source>
        <strain evidence="2 3">DSM 12503</strain>
    </source>
</reference>
<name>A0A1M7YMW5_9FIRM</name>
<gene>
    <name evidence="2" type="ORF">SAMN02745217_04438</name>
</gene>
<feature type="transmembrane region" description="Helical" evidence="1">
    <location>
        <begin position="99"/>
        <end position="124"/>
    </location>
</feature>
<dbReference type="AlphaFoldDB" id="A0A1M7YMW5"/>